<organism evidence="1">
    <name type="scientific">Anguilla anguilla</name>
    <name type="common">European freshwater eel</name>
    <name type="synonym">Muraena anguilla</name>
    <dbReference type="NCBI Taxonomy" id="7936"/>
    <lineage>
        <taxon>Eukaryota</taxon>
        <taxon>Metazoa</taxon>
        <taxon>Chordata</taxon>
        <taxon>Craniata</taxon>
        <taxon>Vertebrata</taxon>
        <taxon>Euteleostomi</taxon>
        <taxon>Actinopterygii</taxon>
        <taxon>Neopterygii</taxon>
        <taxon>Teleostei</taxon>
        <taxon>Anguilliformes</taxon>
        <taxon>Anguillidae</taxon>
        <taxon>Anguilla</taxon>
    </lineage>
</organism>
<name>A0A0E9VC34_ANGAN</name>
<dbReference type="EMBL" id="GBXM01032955">
    <property type="protein sequence ID" value="JAH75622.1"/>
    <property type="molecule type" value="Transcribed_RNA"/>
</dbReference>
<protein>
    <submittedName>
        <fullName evidence="1">Uncharacterized protein</fullName>
    </submittedName>
</protein>
<evidence type="ECO:0000313" key="1">
    <source>
        <dbReference type="EMBL" id="JAH75622.1"/>
    </source>
</evidence>
<proteinExistence type="predicted"/>
<sequence>MRSVPITTACILIIYFG</sequence>
<dbReference type="AlphaFoldDB" id="A0A0E9VC34"/>
<accession>A0A0E9VC34</accession>
<reference evidence="1" key="2">
    <citation type="journal article" date="2015" name="Fish Shellfish Immunol.">
        <title>Early steps in the European eel (Anguilla anguilla)-Vibrio vulnificus interaction in the gills: Role of the RtxA13 toxin.</title>
        <authorList>
            <person name="Callol A."/>
            <person name="Pajuelo D."/>
            <person name="Ebbesson L."/>
            <person name="Teles M."/>
            <person name="MacKenzie S."/>
            <person name="Amaro C."/>
        </authorList>
    </citation>
    <scope>NUCLEOTIDE SEQUENCE</scope>
</reference>
<reference evidence="1" key="1">
    <citation type="submission" date="2014-11" db="EMBL/GenBank/DDBJ databases">
        <authorList>
            <person name="Amaro Gonzalez C."/>
        </authorList>
    </citation>
    <scope>NUCLEOTIDE SEQUENCE</scope>
</reference>